<keyword evidence="3" id="KW-1185">Reference proteome</keyword>
<feature type="transmembrane region" description="Helical" evidence="1">
    <location>
        <begin position="21"/>
        <end position="37"/>
    </location>
</feature>
<dbReference type="AlphaFoldDB" id="A0AAV2DFH0"/>
<dbReference type="EMBL" id="OZ034815">
    <property type="protein sequence ID" value="CAL1371923.1"/>
    <property type="molecule type" value="Genomic_DNA"/>
</dbReference>
<proteinExistence type="predicted"/>
<reference evidence="2 3" key="1">
    <citation type="submission" date="2024-04" db="EMBL/GenBank/DDBJ databases">
        <authorList>
            <person name="Fracassetti M."/>
        </authorList>
    </citation>
    <scope>NUCLEOTIDE SEQUENCE [LARGE SCALE GENOMIC DNA]</scope>
</reference>
<feature type="transmembrane region" description="Helical" evidence="1">
    <location>
        <begin position="49"/>
        <end position="65"/>
    </location>
</feature>
<name>A0AAV2DFH0_9ROSI</name>
<evidence type="ECO:0000313" key="3">
    <source>
        <dbReference type="Proteomes" id="UP001497516"/>
    </source>
</evidence>
<dbReference type="Proteomes" id="UP001497516">
    <property type="component" value="Chromosome 2"/>
</dbReference>
<accession>A0AAV2DFH0</accession>
<keyword evidence="1" id="KW-1133">Transmembrane helix</keyword>
<sequence length="98" mass="11566">MTDIFLSPHLVRLVRHHRYYLRHRLFFGIIFIFPHHSYRNIIIQSISKFIFYNLVSSLILGRWASSKTYQRASARTHSSPMDSCYDGAATFYNSTHPS</sequence>
<evidence type="ECO:0000256" key="1">
    <source>
        <dbReference type="SAM" id="Phobius"/>
    </source>
</evidence>
<keyword evidence="1" id="KW-0812">Transmembrane</keyword>
<protein>
    <submittedName>
        <fullName evidence="2">Uncharacterized protein</fullName>
    </submittedName>
</protein>
<organism evidence="2 3">
    <name type="scientific">Linum trigynum</name>
    <dbReference type="NCBI Taxonomy" id="586398"/>
    <lineage>
        <taxon>Eukaryota</taxon>
        <taxon>Viridiplantae</taxon>
        <taxon>Streptophyta</taxon>
        <taxon>Embryophyta</taxon>
        <taxon>Tracheophyta</taxon>
        <taxon>Spermatophyta</taxon>
        <taxon>Magnoliopsida</taxon>
        <taxon>eudicotyledons</taxon>
        <taxon>Gunneridae</taxon>
        <taxon>Pentapetalae</taxon>
        <taxon>rosids</taxon>
        <taxon>fabids</taxon>
        <taxon>Malpighiales</taxon>
        <taxon>Linaceae</taxon>
        <taxon>Linum</taxon>
    </lineage>
</organism>
<evidence type="ECO:0000313" key="2">
    <source>
        <dbReference type="EMBL" id="CAL1371923.1"/>
    </source>
</evidence>
<keyword evidence="1" id="KW-0472">Membrane</keyword>
<gene>
    <name evidence="2" type="ORF">LTRI10_LOCUS13958</name>
</gene>